<dbReference type="PROSITE" id="PS51318">
    <property type="entry name" value="TAT"/>
    <property type="match status" value="1"/>
</dbReference>
<reference evidence="2 3" key="1">
    <citation type="submission" date="2018-03" db="EMBL/GenBank/DDBJ databases">
        <title>Bacteriophage NCPPB3778 and a type I-E CRISPR drive the evolution of the US Biological Select Agent, Rathayibacter toxicus.</title>
        <authorList>
            <person name="Davis E.W.II."/>
            <person name="Tabima J.F."/>
            <person name="Weisberg A.J."/>
            <person name="Dantas Lopes L."/>
            <person name="Wiseman M.S."/>
            <person name="Wiseman M.S."/>
            <person name="Pupko T."/>
            <person name="Belcher M.S."/>
            <person name="Sechler A.J."/>
            <person name="Tancos M.A."/>
            <person name="Schroeder B.K."/>
            <person name="Murray T.D."/>
            <person name="Luster D.G."/>
            <person name="Schneider W.L."/>
            <person name="Rogers E."/>
            <person name="Andreote F.D."/>
            <person name="Grunwald N.J."/>
            <person name="Putnam M.L."/>
            <person name="Chang J.H."/>
        </authorList>
    </citation>
    <scope>NUCLEOTIDE SEQUENCE [LARGE SCALE GENOMIC DNA]</scope>
    <source>
        <strain evidence="2 3">DSM 15932</strain>
    </source>
</reference>
<name>A0A3T0T5U9_9MICO</name>
<dbReference type="EMBL" id="CP028137">
    <property type="protein sequence ID" value="AZZ53915.1"/>
    <property type="molecule type" value="Genomic_DNA"/>
</dbReference>
<dbReference type="KEGG" id="rfs:C1I64_19025"/>
<organism evidence="2 3">
    <name type="scientific">Rathayibacter festucae DSM 15932</name>
    <dbReference type="NCBI Taxonomy" id="1328866"/>
    <lineage>
        <taxon>Bacteria</taxon>
        <taxon>Bacillati</taxon>
        <taxon>Actinomycetota</taxon>
        <taxon>Actinomycetes</taxon>
        <taxon>Micrococcales</taxon>
        <taxon>Microbacteriaceae</taxon>
        <taxon>Rathayibacter</taxon>
    </lineage>
</organism>
<dbReference type="AlphaFoldDB" id="A0A3T0T5U9"/>
<dbReference type="RefSeq" id="WP_127888293.1">
    <property type="nucleotide sequence ID" value="NZ_CP028137.1"/>
</dbReference>
<dbReference type="InterPro" id="IPR006311">
    <property type="entry name" value="TAT_signal"/>
</dbReference>
<dbReference type="Proteomes" id="UP000285317">
    <property type="component" value="Chromosome"/>
</dbReference>
<evidence type="ECO:0000313" key="3">
    <source>
        <dbReference type="Proteomes" id="UP000285317"/>
    </source>
</evidence>
<proteinExistence type="predicted"/>
<feature type="chain" id="PRO_5019419423" description="PEP-CTERM sorting domain-containing protein" evidence="1">
    <location>
        <begin position="30"/>
        <end position="276"/>
    </location>
</feature>
<sequence length="276" mass="28704">MSQYRPDPHGPTRRTVAASAAWGVPVVSAAVAAPLAAASPATCFSTTVFPPASVASDPTVLTAISPGGAVSTVRITSVLAPGTTTESQGRSFNLTGEGSVWIGEETGTPPSETVVRAGEPGAFGTGTLLLNQRRAGALTETPSPGSDSQTLTFGFFAADGRPFDPLDVRLTFQNITSLSDSSLPWVAGWWTTVGFSLAPTSISAQGPDRGVGTGTVADPFRRSTFFEPVLVNDPRFDTFAFDLLPSGSTLTVSQHDGQQGWHSTALTALRFRARDC</sequence>
<evidence type="ECO:0000256" key="1">
    <source>
        <dbReference type="SAM" id="SignalP"/>
    </source>
</evidence>
<keyword evidence="1" id="KW-0732">Signal</keyword>
<evidence type="ECO:0008006" key="4">
    <source>
        <dbReference type="Google" id="ProtNLM"/>
    </source>
</evidence>
<feature type="signal peptide" evidence="1">
    <location>
        <begin position="1"/>
        <end position="29"/>
    </location>
</feature>
<accession>A0A3T0T5U9</accession>
<protein>
    <recommendedName>
        <fullName evidence="4">PEP-CTERM sorting domain-containing protein</fullName>
    </recommendedName>
</protein>
<gene>
    <name evidence="2" type="ORF">C1I64_19025</name>
</gene>
<evidence type="ECO:0000313" key="2">
    <source>
        <dbReference type="EMBL" id="AZZ53915.1"/>
    </source>
</evidence>